<proteinExistence type="predicted"/>
<dbReference type="EMBL" id="NJGD01000003">
    <property type="protein sequence ID" value="PJR15649.1"/>
    <property type="molecule type" value="Genomic_DNA"/>
</dbReference>
<dbReference type="Gene3D" id="3.30.565.10">
    <property type="entry name" value="Histidine kinase-like ATPase, C-terminal domain"/>
    <property type="match status" value="1"/>
</dbReference>
<feature type="transmembrane region" description="Helical" evidence="4">
    <location>
        <begin position="117"/>
        <end position="134"/>
    </location>
</feature>
<dbReference type="RefSeq" id="WP_100670932.1">
    <property type="nucleotide sequence ID" value="NZ_NJGD01000003.1"/>
</dbReference>
<name>A0A2J0Z544_RHIML</name>
<dbReference type="InterPro" id="IPR050482">
    <property type="entry name" value="Sensor_HK_TwoCompSys"/>
</dbReference>
<evidence type="ECO:0000256" key="3">
    <source>
        <dbReference type="ARBA" id="ARBA00023012"/>
    </source>
</evidence>
<dbReference type="Pfam" id="PF07730">
    <property type="entry name" value="HisKA_3"/>
    <property type="match status" value="1"/>
</dbReference>
<evidence type="ECO:0000313" key="6">
    <source>
        <dbReference type="EMBL" id="PJR15649.1"/>
    </source>
</evidence>
<dbReference type="InterPro" id="IPR036890">
    <property type="entry name" value="HATPase_C_sf"/>
</dbReference>
<feature type="domain" description="Signal transduction histidine kinase subgroup 3 dimerisation and phosphoacceptor" evidence="5">
    <location>
        <begin position="361"/>
        <end position="423"/>
    </location>
</feature>
<accession>A0A2J0Z544</accession>
<keyword evidence="4" id="KW-1133">Transmembrane helix</keyword>
<keyword evidence="4" id="KW-0472">Membrane</keyword>
<reference evidence="6 7" key="1">
    <citation type="submission" date="2017-06" db="EMBL/GenBank/DDBJ databases">
        <title>Ensifer strains isolated from leguminous trees and herbs display diverse denitrification phenotypes with some acting as strong N2O sinks.</title>
        <authorList>
            <person name="Woliy K."/>
            <person name="Mania D."/>
            <person name="Bakken L.R."/>
            <person name="Frostegard A."/>
        </authorList>
    </citation>
    <scope>NUCLEOTIDE SEQUENCE [LARGE SCALE GENOMIC DNA]</scope>
    <source>
        <strain evidence="6 7">AC50a</strain>
    </source>
</reference>
<organism evidence="6 7">
    <name type="scientific">Rhizobium meliloti</name>
    <name type="common">Ensifer meliloti</name>
    <name type="synonym">Sinorhizobium meliloti</name>
    <dbReference type="NCBI Taxonomy" id="382"/>
    <lineage>
        <taxon>Bacteria</taxon>
        <taxon>Pseudomonadati</taxon>
        <taxon>Pseudomonadota</taxon>
        <taxon>Alphaproteobacteria</taxon>
        <taxon>Hyphomicrobiales</taxon>
        <taxon>Rhizobiaceae</taxon>
        <taxon>Sinorhizobium/Ensifer group</taxon>
        <taxon>Sinorhizobium</taxon>
    </lineage>
</organism>
<keyword evidence="4" id="KW-0812">Transmembrane</keyword>
<dbReference type="PANTHER" id="PTHR24421">
    <property type="entry name" value="NITRATE/NITRITE SENSOR PROTEIN NARX-RELATED"/>
    <property type="match status" value="1"/>
</dbReference>
<dbReference type="AlphaFoldDB" id="A0A2J0Z544"/>
<dbReference type="GO" id="GO:0016020">
    <property type="term" value="C:membrane"/>
    <property type="evidence" value="ECO:0007669"/>
    <property type="project" value="InterPro"/>
</dbReference>
<keyword evidence="2 6" id="KW-0418">Kinase</keyword>
<sequence length="554" mass="61392">MAITQPTRNEAPVRAHRPAKEFAGGAREWLLRTDPERLICLGRVITAAFAILAIYLDPTRPNSLLYESRVVLCLYLLLATALVIFPLRYSFVSPVHLLIHGIDAAVVGWLTFLTNELVSPFFSILPFVILAMTMRWGLKGAALGALIALLVQLVVGLPDLLDGDAELNVFIMRSTYFVLIAATLGYFGAYRERSRQRLAQLAQWPPGAVGEDRVSWLSILLEHASGVLGDAHLLVIWREQEFESGCVAYWANGTLQLADLRDTDFWRRHDPDHYDGRDRKSGEALNGLFADLPQIRANTDQSDRKVFSAAFSSVRYRGCVFVVSFANAADDTKDLSQIIATRVGTELERVALIQAARSEGRMRLARDLHDSVLQNLTAARLKLKLIGEGIPDGAKTQLTEVGSLILEQQQCVRKFVDENRPGEEGNLARIEQELPEFLDLLRTQWNCAIDVSHGPAPLVVPNWMLYEIMQLISEAASNAVRHGRATLLRIAFVRSAELLNLEITDNGTGISGELEMKPLSLSQRVAELGGKLAVCRNSPGLGLKIALPLKLEFK</sequence>
<keyword evidence="1" id="KW-0808">Transferase</keyword>
<dbReference type="SUPFAM" id="SSF55874">
    <property type="entry name" value="ATPase domain of HSP90 chaperone/DNA topoisomerase II/histidine kinase"/>
    <property type="match status" value="1"/>
</dbReference>
<evidence type="ECO:0000313" key="7">
    <source>
        <dbReference type="Proteomes" id="UP000231987"/>
    </source>
</evidence>
<dbReference type="GO" id="GO:0000155">
    <property type="term" value="F:phosphorelay sensor kinase activity"/>
    <property type="evidence" value="ECO:0007669"/>
    <property type="project" value="InterPro"/>
</dbReference>
<evidence type="ECO:0000256" key="4">
    <source>
        <dbReference type="SAM" id="Phobius"/>
    </source>
</evidence>
<comment type="caution">
    <text evidence="6">The sequence shown here is derived from an EMBL/GenBank/DDBJ whole genome shotgun (WGS) entry which is preliminary data.</text>
</comment>
<dbReference type="Gene3D" id="1.20.5.1930">
    <property type="match status" value="1"/>
</dbReference>
<feature type="transmembrane region" description="Helical" evidence="4">
    <location>
        <begin position="170"/>
        <end position="189"/>
    </location>
</feature>
<evidence type="ECO:0000256" key="2">
    <source>
        <dbReference type="ARBA" id="ARBA00022777"/>
    </source>
</evidence>
<dbReference type="InterPro" id="IPR011712">
    <property type="entry name" value="Sig_transdc_His_kin_sub3_dim/P"/>
</dbReference>
<feature type="transmembrane region" description="Helical" evidence="4">
    <location>
        <begin position="68"/>
        <end position="87"/>
    </location>
</feature>
<evidence type="ECO:0000256" key="1">
    <source>
        <dbReference type="ARBA" id="ARBA00022679"/>
    </source>
</evidence>
<dbReference type="Proteomes" id="UP000231987">
    <property type="component" value="Unassembled WGS sequence"/>
</dbReference>
<gene>
    <name evidence="6" type="ORF">CEJ86_08005</name>
</gene>
<dbReference type="GO" id="GO:0046983">
    <property type="term" value="F:protein dimerization activity"/>
    <property type="evidence" value="ECO:0007669"/>
    <property type="project" value="InterPro"/>
</dbReference>
<protein>
    <submittedName>
        <fullName evidence="6">Two-component sensor histidine kinase</fullName>
    </submittedName>
</protein>
<feature type="transmembrane region" description="Helical" evidence="4">
    <location>
        <begin position="141"/>
        <end position="158"/>
    </location>
</feature>
<evidence type="ECO:0000259" key="5">
    <source>
        <dbReference type="Pfam" id="PF07730"/>
    </source>
</evidence>
<keyword evidence="3" id="KW-0902">Two-component regulatory system</keyword>